<dbReference type="STRING" id="765912.Thimo_0819"/>
<evidence type="ECO:0000259" key="3">
    <source>
        <dbReference type="PROSITE" id="PS51186"/>
    </source>
</evidence>
<dbReference type="HOGENOM" id="CLU_087351_4_0_6"/>
<keyword evidence="5" id="KW-1185">Reference proteome</keyword>
<dbReference type="GO" id="GO:0016747">
    <property type="term" value="F:acyltransferase activity, transferring groups other than amino-acyl groups"/>
    <property type="evidence" value="ECO:0007669"/>
    <property type="project" value="InterPro"/>
</dbReference>
<name>L0GWA4_9GAMM</name>
<dbReference type="eggNOG" id="COG0454">
    <property type="taxonomic scope" value="Bacteria"/>
</dbReference>
<dbReference type="Proteomes" id="UP000010816">
    <property type="component" value="Chromosome"/>
</dbReference>
<dbReference type="InterPro" id="IPR016181">
    <property type="entry name" value="Acyl_CoA_acyltransferase"/>
</dbReference>
<reference evidence="4 5" key="1">
    <citation type="submission" date="2011-09" db="EMBL/GenBank/DDBJ databases">
        <title>Complete sequence of chromosome of Thioflavicoccus mobilis 8321.</title>
        <authorList>
            <consortium name="US DOE Joint Genome Institute"/>
            <person name="Lucas S."/>
            <person name="Han J."/>
            <person name="Lapidus A."/>
            <person name="Cheng J.-F."/>
            <person name="Goodwin L."/>
            <person name="Pitluck S."/>
            <person name="Peters L."/>
            <person name="Ovchinnikova G."/>
            <person name="Lu M."/>
            <person name="Detter J.C."/>
            <person name="Han C."/>
            <person name="Tapia R."/>
            <person name="Land M."/>
            <person name="Hauser L."/>
            <person name="Kyrpides N."/>
            <person name="Ivanova N."/>
            <person name="Pagani I."/>
            <person name="Vogl K."/>
            <person name="Liu Z."/>
            <person name="Imhoff J."/>
            <person name="Thiel V."/>
            <person name="Frigaard N.-U."/>
            <person name="Bryant D."/>
            <person name="Woyke T."/>
        </authorList>
    </citation>
    <scope>NUCLEOTIDE SEQUENCE [LARGE SCALE GENOMIC DNA]</scope>
    <source>
        <strain evidence="4 5">8321</strain>
    </source>
</reference>
<dbReference type="CDD" id="cd04301">
    <property type="entry name" value="NAT_SF"/>
    <property type="match status" value="1"/>
</dbReference>
<dbReference type="InterPro" id="IPR050832">
    <property type="entry name" value="Bact_Acetyltransf"/>
</dbReference>
<evidence type="ECO:0000256" key="2">
    <source>
        <dbReference type="ARBA" id="ARBA00023315"/>
    </source>
</evidence>
<dbReference type="PROSITE" id="PS51186">
    <property type="entry name" value="GNAT"/>
    <property type="match status" value="1"/>
</dbReference>
<keyword evidence="2 4" id="KW-0012">Acyltransferase</keyword>
<dbReference type="PANTHER" id="PTHR43877:SF2">
    <property type="entry name" value="AMINOALKYLPHOSPHONATE N-ACETYLTRANSFERASE-RELATED"/>
    <property type="match status" value="1"/>
</dbReference>
<dbReference type="Pfam" id="PF13508">
    <property type="entry name" value="Acetyltransf_7"/>
    <property type="match status" value="1"/>
</dbReference>
<gene>
    <name evidence="4" type="ORF">Thimo_0819</name>
</gene>
<dbReference type="KEGG" id="tmb:Thimo_0819"/>
<dbReference type="OrthoDB" id="9787920at2"/>
<evidence type="ECO:0000313" key="4">
    <source>
        <dbReference type="EMBL" id="AGA89655.1"/>
    </source>
</evidence>
<organism evidence="4 5">
    <name type="scientific">Thioflavicoccus mobilis 8321</name>
    <dbReference type="NCBI Taxonomy" id="765912"/>
    <lineage>
        <taxon>Bacteria</taxon>
        <taxon>Pseudomonadati</taxon>
        <taxon>Pseudomonadota</taxon>
        <taxon>Gammaproteobacteria</taxon>
        <taxon>Chromatiales</taxon>
        <taxon>Chromatiaceae</taxon>
        <taxon>Thioflavicoccus</taxon>
    </lineage>
</organism>
<keyword evidence="1 4" id="KW-0808">Transferase</keyword>
<accession>L0GWA4</accession>
<proteinExistence type="predicted"/>
<evidence type="ECO:0000256" key="1">
    <source>
        <dbReference type="ARBA" id="ARBA00022679"/>
    </source>
</evidence>
<dbReference type="AlphaFoldDB" id="L0GWA4"/>
<dbReference type="InterPro" id="IPR000182">
    <property type="entry name" value="GNAT_dom"/>
</dbReference>
<dbReference type="RefSeq" id="WP_015279801.1">
    <property type="nucleotide sequence ID" value="NC_019940.1"/>
</dbReference>
<dbReference type="PANTHER" id="PTHR43877">
    <property type="entry name" value="AMINOALKYLPHOSPHONATE N-ACETYLTRANSFERASE-RELATED-RELATED"/>
    <property type="match status" value="1"/>
</dbReference>
<dbReference type="Gene3D" id="3.40.630.30">
    <property type="match status" value="1"/>
</dbReference>
<dbReference type="SUPFAM" id="SSF55729">
    <property type="entry name" value="Acyl-CoA N-acyltransferases (Nat)"/>
    <property type="match status" value="1"/>
</dbReference>
<feature type="domain" description="N-acetyltransferase" evidence="3">
    <location>
        <begin position="1"/>
        <end position="153"/>
    </location>
</feature>
<protein>
    <submittedName>
        <fullName evidence="4">Sortase-like acyltransferase</fullName>
    </submittedName>
</protein>
<evidence type="ECO:0000313" key="5">
    <source>
        <dbReference type="Proteomes" id="UP000010816"/>
    </source>
</evidence>
<dbReference type="EMBL" id="CP003051">
    <property type="protein sequence ID" value="AGA89655.1"/>
    <property type="molecule type" value="Genomic_DNA"/>
</dbReference>
<sequence>MKIRKAVPTDAVEICALHKASIREVCSQAYPEAQIRIWVEPLEPDSYLSAMERFEFYVAEQDGILGFSMLNVEGAELNAIYVHPDAIGRGVGRKLLDFSERLAKRMSVRSLKLKATLNAVGFYEACGFKRGDMSTHRTRRGLELPCVEMTKDL</sequence>